<dbReference type="PANTHER" id="PTHR21174">
    <property type="match status" value="1"/>
</dbReference>
<dbReference type="Gene3D" id="1.10.3210.10">
    <property type="entry name" value="Hypothetical protein af1432"/>
    <property type="match status" value="1"/>
</dbReference>
<evidence type="ECO:0008006" key="3">
    <source>
        <dbReference type="Google" id="ProtNLM"/>
    </source>
</evidence>
<dbReference type="PIRSF" id="PIRSF035170">
    <property type="entry name" value="HD_phosphohydro"/>
    <property type="match status" value="1"/>
</dbReference>
<name>A0A3M7LAW8_9FLAO</name>
<evidence type="ECO:0000313" key="1">
    <source>
        <dbReference type="EMBL" id="RMZ59893.1"/>
    </source>
</evidence>
<dbReference type="InterPro" id="IPR009218">
    <property type="entry name" value="HD_phosphohydro"/>
</dbReference>
<dbReference type="RefSeq" id="WP_122547018.1">
    <property type="nucleotide sequence ID" value="NZ_QWIV01000013.1"/>
</dbReference>
<dbReference type="EMBL" id="QWIV01000013">
    <property type="protein sequence ID" value="RMZ59893.1"/>
    <property type="molecule type" value="Genomic_DNA"/>
</dbReference>
<dbReference type="Proteomes" id="UP000267524">
    <property type="component" value="Unassembled WGS sequence"/>
</dbReference>
<sequence>MNKQLHEIFKKLFSTYSDNKNLENESWKELEKNYTNRKRHYHNLNHLESMIHELESPGIEIKDWDSVLFSVFYHDIVYQSTAKDNEEKSAEKAKIVLQKIDLPSEQIDKISNHILATKSHKKSNDADTNYLLDADLSILGKSWDEYEKYTKQIRKEYSIYPNFLYNPGRKKVLEHFLTFDEIYKTEFFKERYEKQARENIAKEIELLS</sequence>
<comment type="caution">
    <text evidence="1">The sequence shown here is derived from an EMBL/GenBank/DDBJ whole genome shotgun (WGS) entry which is preliminary data.</text>
</comment>
<accession>A0A3M7LAW8</accession>
<dbReference type="PANTHER" id="PTHR21174:SF0">
    <property type="entry name" value="HD PHOSPHOHYDROLASE FAMILY PROTEIN-RELATED"/>
    <property type="match status" value="1"/>
</dbReference>
<dbReference type="SUPFAM" id="SSF109604">
    <property type="entry name" value="HD-domain/PDEase-like"/>
    <property type="match status" value="1"/>
</dbReference>
<reference evidence="1 2" key="1">
    <citation type="submission" date="2018-08" db="EMBL/GenBank/DDBJ databases">
        <title>Chryseobacterium nematophagum: a novel matrix digesting pathogen of nematodes.</title>
        <authorList>
            <person name="Page A."/>
            <person name="Roberts M."/>
            <person name="Felix M.-A."/>
            <person name="Weir W."/>
        </authorList>
    </citation>
    <scope>NUCLEOTIDE SEQUENCE [LARGE SCALE GENOMIC DNA]</scope>
    <source>
        <strain evidence="1 2">JUb275</strain>
    </source>
</reference>
<gene>
    <name evidence="1" type="ORF">D1632_09830</name>
</gene>
<organism evidence="1 2">
    <name type="scientific">Chryseobacterium nematophagum</name>
    <dbReference type="NCBI Taxonomy" id="2305228"/>
    <lineage>
        <taxon>Bacteria</taxon>
        <taxon>Pseudomonadati</taxon>
        <taxon>Bacteroidota</taxon>
        <taxon>Flavobacteriia</taxon>
        <taxon>Flavobacteriales</taxon>
        <taxon>Weeksellaceae</taxon>
        <taxon>Chryseobacterium group</taxon>
        <taxon>Chryseobacterium</taxon>
    </lineage>
</organism>
<evidence type="ECO:0000313" key="2">
    <source>
        <dbReference type="Proteomes" id="UP000267524"/>
    </source>
</evidence>
<keyword evidence="2" id="KW-1185">Reference proteome</keyword>
<proteinExistence type="predicted"/>
<dbReference type="AlphaFoldDB" id="A0A3M7LAW8"/>
<protein>
    <recommendedName>
        <fullName evidence="3">Metal-dependent HD superfamily phosphohydrolase</fullName>
    </recommendedName>
</protein>